<keyword evidence="2" id="KW-1185">Reference proteome</keyword>
<protein>
    <submittedName>
        <fullName evidence="1">Uncharacterized protein</fullName>
    </submittedName>
</protein>
<evidence type="ECO:0000313" key="2">
    <source>
        <dbReference type="Proteomes" id="UP000838763"/>
    </source>
</evidence>
<comment type="caution">
    <text evidence="1">The sequence shown here is derived from an EMBL/GenBank/DDBJ whole genome shotgun (WGS) entry which is preliminary data.</text>
</comment>
<sequence>MPFITELRPVRSMHLYEDNSLPFRSALLGKDAELFIDMEDPRGNCCVLNHLTHALADIPEVEVLYAVIRPCVNGEEVRQGLGDGAFGLLTDLVDPEPSPSFVAPILHAAGFTRSHHLDLVAVGDEHIAEELAIAVSVGRSGAVSD</sequence>
<evidence type="ECO:0000313" key="1">
    <source>
        <dbReference type="EMBL" id="CAI4217747.1"/>
    </source>
</evidence>
<dbReference type="AlphaFoldDB" id="A0A9P1H6N4"/>
<reference evidence="1" key="1">
    <citation type="submission" date="2022-11" db="EMBL/GenBank/DDBJ databases">
        <authorList>
            <person name="Scott C."/>
            <person name="Bruce N."/>
        </authorList>
    </citation>
    <scope>NUCLEOTIDE SEQUENCE</scope>
</reference>
<dbReference type="EMBL" id="CALLCH030000016">
    <property type="protein sequence ID" value="CAI4217747.1"/>
    <property type="molecule type" value="Genomic_DNA"/>
</dbReference>
<organism evidence="1 2">
    <name type="scientific">Parascedosporium putredinis</name>
    <dbReference type="NCBI Taxonomy" id="1442378"/>
    <lineage>
        <taxon>Eukaryota</taxon>
        <taxon>Fungi</taxon>
        <taxon>Dikarya</taxon>
        <taxon>Ascomycota</taxon>
        <taxon>Pezizomycotina</taxon>
        <taxon>Sordariomycetes</taxon>
        <taxon>Hypocreomycetidae</taxon>
        <taxon>Microascales</taxon>
        <taxon>Microascaceae</taxon>
        <taxon>Parascedosporium</taxon>
    </lineage>
</organism>
<accession>A0A9P1H6N4</accession>
<proteinExistence type="predicted"/>
<dbReference type="Proteomes" id="UP000838763">
    <property type="component" value="Unassembled WGS sequence"/>
</dbReference>
<name>A0A9P1H6N4_9PEZI</name>
<gene>
    <name evidence="1" type="ORF">PPNO1_LOCUS7350</name>
</gene>